<comment type="function">
    <text evidence="2">Component of the CCR4-NOT complex which is one of the major cellular mRNA deadenylases and is linked to various cellular processes including bulk mRNA degradation, miRNA-mediated repression, translational repression during translational initiation and general transcription regulation.</text>
</comment>
<keyword evidence="2" id="KW-0539">Nucleus</keyword>
<dbReference type="GO" id="GO:0005737">
    <property type="term" value="C:cytoplasm"/>
    <property type="evidence" value="ECO:0007669"/>
    <property type="project" value="UniProtKB-SubCell"/>
</dbReference>
<keyword evidence="2" id="KW-0963">Cytoplasm</keyword>
<comment type="similarity">
    <text evidence="1 2">Belongs to the CNOT10 family.</text>
</comment>
<evidence type="ECO:0000313" key="3">
    <source>
        <dbReference type="Proteomes" id="UP000887565"/>
    </source>
</evidence>
<evidence type="ECO:0000256" key="1">
    <source>
        <dbReference type="ARBA" id="ARBA00010080"/>
    </source>
</evidence>
<keyword evidence="3" id="KW-1185">Reference proteome</keyword>
<protein>
    <recommendedName>
        <fullName evidence="2">CCR4-NOT transcription complex subunit 10</fullName>
    </recommendedName>
</protein>
<dbReference type="SUPFAM" id="SSF48452">
    <property type="entry name" value="TPR-like"/>
    <property type="match status" value="1"/>
</dbReference>
<organism evidence="3 4">
    <name type="scientific">Romanomermis culicivorax</name>
    <name type="common">Nematode worm</name>
    <dbReference type="NCBI Taxonomy" id="13658"/>
    <lineage>
        <taxon>Eukaryota</taxon>
        <taxon>Metazoa</taxon>
        <taxon>Ecdysozoa</taxon>
        <taxon>Nematoda</taxon>
        <taxon>Enoplea</taxon>
        <taxon>Dorylaimia</taxon>
        <taxon>Mermithida</taxon>
        <taxon>Mermithoidea</taxon>
        <taxon>Mermithidae</taxon>
        <taxon>Romanomermis</taxon>
    </lineage>
</organism>
<evidence type="ECO:0000256" key="2">
    <source>
        <dbReference type="RuleBase" id="RU367083"/>
    </source>
</evidence>
<name>A0A915LAA3_ROMCU</name>
<dbReference type="AlphaFoldDB" id="A0A915LAA3"/>
<dbReference type="GO" id="GO:0005634">
    <property type="term" value="C:nucleus"/>
    <property type="evidence" value="ECO:0007669"/>
    <property type="project" value="UniProtKB-SubCell"/>
</dbReference>
<sequence length="689" mass="77793">MVRKIVIQLSPYALADADTFRVVHYLHGNEIFLKPSLFFFATYYNKPVRAKVDTHGKNFRGGGRVLYTRIIESHDMNAVVKDFIESKYRAKDVFEKKLSGLKGAVLRSSKHHVAFNQAVIAFHTGKYKVAGNIFKRLLTESCLNTLDLAETVLALTEIYAFTGQFMRVLDLTPKMLTALQSCSDKSSNEEYVQDLVSRLQIANLRAHVLLRNFENCRFDDNVLYLSRRPAFTKWLCMFLKAQFEYHSGRYKSASGLIMQAEYEYCQSELTNDKFDEHDQSRNAIVDSIENSRNLNVFFLKYGYCRACLRFNALGCIFTHLSKPNLSLLYFQKALNKYQTAADSERKRSAEDVMKKAAGDGKCDNTSKSATPQCVPFFCRSQLARLSILQNIGLTYLSLGQPAQAFDYLVKVVSYINNNSRLWLRLAECCILTHKNENNIDPIEENGQQAKSFIIKGVIGVGPHRKVVLSTNSNNKLKISSYHSAVPTLSLEFAYFCLKNALNVLPEVDETDVDNVVSATSSRYTFPASFGPPTSAKEVLRVKCSILCAASYVCLYLGEYQATLQCSKNLLNLKMTITREQELLARLYAAEALVLLGRASEATAFLKVDAQTQQRLFKNDESSDGTAENSFPCSSYKLVLNFNAAVACVFNKEYEKAWQIMTTINGNVKELPLPCALFNLYIQLQKGMSK</sequence>
<keyword evidence="2" id="KW-0804">Transcription</keyword>
<dbReference type="GO" id="GO:0031047">
    <property type="term" value="P:regulatory ncRNA-mediated gene silencing"/>
    <property type="evidence" value="ECO:0007669"/>
    <property type="project" value="UniProtKB-UniRule"/>
</dbReference>
<keyword evidence="2" id="KW-0943">RNA-mediated gene silencing</keyword>
<dbReference type="Gene3D" id="1.25.40.10">
    <property type="entry name" value="Tetratricopeptide repeat domain"/>
    <property type="match status" value="1"/>
</dbReference>
<proteinExistence type="inferred from homology"/>
<dbReference type="GO" id="GO:0030014">
    <property type="term" value="C:CCR4-NOT complex"/>
    <property type="evidence" value="ECO:0007669"/>
    <property type="project" value="UniProtKB-UniRule"/>
</dbReference>
<dbReference type="InterPro" id="IPR039740">
    <property type="entry name" value="CNOT10"/>
</dbReference>
<evidence type="ECO:0000313" key="4">
    <source>
        <dbReference type="WBParaSite" id="nRc.2.0.1.t48055-RA"/>
    </source>
</evidence>
<keyword evidence="2" id="KW-0805">Transcription regulation</keyword>
<comment type="subcellular location">
    <subcellularLocation>
        <location evidence="2">Cytoplasm</location>
    </subcellularLocation>
    <subcellularLocation>
        <location evidence="2">Nucleus</location>
    </subcellularLocation>
</comment>
<dbReference type="PANTHER" id="PTHR12979">
    <property type="entry name" value="CCR4-NOT TRANSCRIPTION COMPLEX SUBUNIT 10"/>
    <property type="match status" value="1"/>
</dbReference>
<dbReference type="PANTHER" id="PTHR12979:SF5">
    <property type="entry name" value="CCR4-NOT TRANSCRIPTION COMPLEX SUBUNIT 10"/>
    <property type="match status" value="1"/>
</dbReference>
<dbReference type="WBParaSite" id="nRc.2.0.1.t48055-RA">
    <property type="protein sequence ID" value="nRc.2.0.1.t48055-RA"/>
    <property type="gene ID" value="nRc.2.0.1.g48055"/>
</dbReference>
<dbReference type="GO" id="GO:0006402">
    <property type="term" value="P:mRNA catabolic process"/>
    <property type="evidence" value="ECO:0007669"/>
    <property type="project" value="TreeGrafter"/>
</dbReference>
<dbReference type="GO" id="GO:0017148">
    <property type="term" value="P:negative regulation of translation"/>
    <property type="evidence" value="ECO:0007669"/>
    <property type="project" value="TreeGrafter"/>
</dbReference>
<reference evidence="4" key="1">
    <citation type="submission" date="2022-11" db="UniProtKB">
        <authorList>
            <consortium name="WormBaseParasite"/>
        </authorList>
    </citation>
    <scope>IDENTIFICATION</scope>
</reference>
<accession>A0A915LAA3</accession>
<dbReference type="Proteomes" id="UP000887565">
    <property type="component" value="Unplaced"/>
</dbReference>
<keyword evidence="2" id="KW-0810">Translation regulation</keyword>
<dbReference type="InterPro" id="IPR011990">
    <property type="entry name" value="TPR-like_helical_dom_sf"/>
</dbReference>